<accession>A0A078GN64</accession>
<dbReference type="EMBL" id="LK032193">
    <property type="protein sequence ID" value="CDY26674.1"/>
    <property type="molecule type" value="Genomic_DNA"/>
</dbReference>
<dbReference type="PANTHER" id="PTHR35464:SF2">
    <property type="entry name" value="F18O14.9"/>
    <property type="match status" value="1"/>
</dbReference>
<keyword evidence="2" id="KW-0812">Transmembrane</keyword>
<dbReference type="STRING" id="3708.A0A078GN64"/>
<feature type="compositionally biased region" description="Basic and acidic residues" evidence="1">
    <location>
        <begin position="81"/>
        <end position="91"/>
    </location>
</feature>
<evidence type="ECO:0000256" key="2">
    <source>
        <dbReference type="SAM" id="Phobius"/>
    </source>
</evidence>
<gene>
    <name evidence="3" type="primary">BnaA06g13480D</name>
    <name evidence="3" type="ORF">GSBRNA2T00035562001</name>
</gene>
<dbReference type="PaxDb" id="3708-A0A078GN64"/>
<keyword evidence="4" id="KW-1185">Reference proteome</keyword>
<dbReference type="InterPro" id="IPR045288">
    <property type="entry name" value="At1g75140-like"/>
</dbReference>
<evidence type="ECO:0000256" key="1">
    <source>
        <dbReference type="SAM" id="MobiDB-lite"/>
    </source>
</evidence>
<dbReference type="Gramene" id="CDY26674">
    <property type="protein sequence ID" value="CDY26674"/>
    <property type="gene ID" value="GSBRNA2T00035562001"/>
</dbReference>
<protein>
    <submittedName>
        <fullName evidence="3">BnaA06g13480D protein</fullName>
    </submittedName>
</protein>
<feature type="region of interest" description="Disordered" evidence="1">
    <location>
        <begin position="56"/>
        <end position="153"/>
    </location>
</feature>
<dbReference type="PANTHER" id="PTHR35464">
    <property type="entry name" value="OS06G0115200 PROTEIN"/>
    <property type="match status" value="1"/>
</dbReference>
<evidence type="ECO:0000313" key="3">
    <source>
        <dbReference type="EMBL" id="CDY26674.1"/>
    </source>
</evidence>
<keyword evidence="2" id="KW-1133">Transmembrane helix</keyword>
<name>A0A078GN64_BRANA</name>
<reference evidence="3 4" key="1">
    <citation type="journal article" date="2014" name="Science">
        <title>Plant genetics. Early allopolyploid evolution in the post-Neolithic Brassica napus oilseed genome.</title>
        <authorList>
            <person name="Chalhoub B."/>
            <person name="Denoeud F."/>
            <person name="Liu S."/>
            <person name="Parkin I.A."/>
            <person name="Tang H."/>
            <person name="Wang X."/>
            <person name="Chiquet J."/>
            <person name="Belcram H."/>
            <person name="Tong C."/>
            <person name="Samans B."/>
            <person name="Correa M."/>
            <person name="Da Silva C."/>
            <person name="Just J."/>
            <person name="Falentin C."/>
            <person name="Koh C.S."/>
            <person name="Le Clainche I."/>
            <person name="Bernard M."/>
            <person name="Bento P."/>
            <person name="Noel B."/>
            <person name="Labadie K."/>
            <person name="Alberti A."/>
            <person name="Charles M."/>
            <person name="Arnaud D."/>
            <person name="Guo H."/>
            <person name="Daviaud C."/>
            <person name="Alamery S."/>
            <person name="Jabbari K."/>
            <person name="Zhao M."/>
            <person name="Edger P.P."/>
            <person name="Chelaifa H."/>
            <person name="Tack D."/>
            <person name="Lassalle G."/>
            <person name="Mestiri I."/>
            <person name="Schnel N."/>
            <person name="Le Paslier M.C."/>
            <person name="Fan G."/>
            <person name="Renault V."/>
            <person name="Bayer P.E."/>
            <person name="Golicz A.A."/>
            <person name="Manoli S."/>
            <person name="Lee T.H."/>
            <person name="Thi V.H."/>
            <person name="Chalabi S."/>
            <person name="Hu Q."/>
            <person name="Fan C."/>
            <person name="Tollenaere R."/>
            <person name="Lu Y."/>
            <person name="Battail C."/>
            <person name="Shen J."/>
            <person name="Sidebottom C.H."/>
            <person name="Wang X."/>
            <person name="Canaguier A."/>
            <person name="Chauveau A."/>
            <person name="Berard A."/>
            <person name="Deniot G."/>
            <person name="Guan M."/>
            <person name="Liu Z."/>
            <person name="Sun F."/>
            <person name="Lim Y.P."/>
            <person name="Lyons E."/>
            <person name="Town C.D."/>
            <person name="Bancroft I."/>
            <person name="Wang X."/>
            <person name="Meng J."/>
            <person name="Ma J."/>
            <person name="Pires J.C."/>
            <person name="King G.J."/>
            <person name="Brunel D."/>
            <person name="Delourme R."/>
            <person name="Renard M."/>
            <person name="Aury J.M."/>
            <person name="Adams K.L."/>
            <person name="Batley J."/>
            <person name="Snowdon R.J."/>
            <person name="Tost J."/>
            <person name="Edwards D."/>
            <person name="Zhou Y."/>
            <person name="Hua W."/>
            <person name="Sharpe A.G."/>
            <person name="Paterson A.H."/>
            <person name="Guan C."/>
            <person name="Wincker P."/>
        </authorList>
    </citation>
    <scope>NUCLEOTIDE SEQUENCE [LARGE SCALE GENOMIC DNA]</scope>
    <source>
        <strain evidence="4">cv. Darmor-bzh</strain>
    </source>
</reference>
<dbReference type="AlphaFoldDB" id="A0A078GN64"/>
<keyword evidence="2" id="KW-0472">Membrane</keyword>
<organism evidence="3 4">
    <name type="scientific">Brassica napus</name>
    <name type="common">Rape</name>
    <dbReference type="NCBI Taxonomy" id="3708"/>
    <lineage>
        <taxon>Eukaryota</taxon>
        <taxon>Viridiplantae</taxon>
        <taxon>Streptophyta</taxon>
        <taxon>Embryophyta</taxon>
        <taxon>Tracheophyta</taxon>
        <taxon>Spermatophyta</taxon>
        <taxon>Magnoliopsida</taxon>
        <taxon>eudicotyledons</taxon>
        <taxon>Gunneridae</taxon>
        <taxon>Pentapetalae</taxon>
        <taxon>rosids</taxon>
        <taxon>malvids</taxon>
        <taxon>Brassicales</taxon>
        <taxon>Brassicaceae</taxon>
        <taxon>Brassiceae</taxon>
        <taxon>Brassica</taxon>
    </lineage>
</organism>
<dbReference type="Proteomes" id="UP000028999">
    <property type="component" value="Unassembled WGS sequence"/>
</dbReference>
<evidence type="ECO:0000313" key="4">
    <source>
        <dbReference type="Proteomes" id="UP000028999"/>
    </source>
</evidence>
<proteinExistence type="predicted"/>
<sequence>MGLGDGYFGVYKSKLPSLKGEFNTMLWSSPVFFFILFLFGAWHFFAKKKESLTAWGPDDPFTPTAAGQNSSAKEPSFTEPARSDDLMDLRRRYVGASPYRNDQSSRAPVDGGGYRTTAQDHNNYRGGSGLDSSGFGNRRDSLYGNNKVMDDES</sequence>
<feature type="transmembrane region" description="Helical" evidence="2">
    <location>
        <begin position="25"/>
        <end position="45"/>
    </location>
</feature>